<dbReference type="PANTHER" id="PTHR37473">
    <property type="entry name" value="EF-HAND DOMAIN-CONTAINING PROTEIN"/>
    <property type="match status" value="1"/>
</dbReference>
<organism evidence="3 4">
    <name type="scientific">Aureococcus anophagefferens</name>
    <name type="common">Harmful bloom alga</name>
    <dbReference type="NCBI Taxonomy" id="44056"/>
    <lineage>
        <taxon>Eukaryota</taxon>
        <taxon>Sar</taxon>
        <taxon>Stramenopiles</taxon>
        <taxon>Ochrophyta</taxon>
        <taxon>Pelagophyceae</taxon>
        <taxon>Pelagomonadales</taxon>
        <taxon>Pelagomonadaceae</taxon>
        <taxon>Aureococcus</taxon>
    </lineage>
</organism>
<feature type="coiled-coil region" evidence="1">
    <location>
        <begin position="144"/>
        <end position="171"/>
    </location>
</feature>
<keyword evidence="1" id="KW-0175">Coiled coil</keyword>
<evidence type="ECO:0000313" key="4">
    <source>
        <dbReference type="Proteomes" id="UP001363151"/>
    </source>
</evidence>
<feature type="region of interest" description="Disordered" evidence="2">
    <location>
        <begin position="268"/>
        <end position="291"/>
    </location>
</feature>
<reference evidence="3 4" key="1">
    <citation type="submission" date="2024-03" db="EMBL/GenBank/DDBJ databases">
        <title>Aureococcus anophagefferens CCMP1851 and Kratosvirus quantuckense: Draft genome of a second virus-susceptible host strain in the model system.</title>
        <authorList>
            <person name="Chase E."/>
            <person name="Truchon A.R."/>
            <person name="Schepens W."/>
            <person name="Wilhelm S.W."/>
        </authorList>
    </citation>
    <scope>NUCLEOTIDE SEQUENCE [LARGE SCALE GENOMIC DNA]</scope>
    <source>
        <strain evidence="3 4">CCMP1851</strain>
    </source>
</reference>
<sequence>MGDADVDMKAAAEAGAALEGAKAAPTILTDEELPAETSQSKDDARGVLFADAPASAAEAKGGSEAKDAAPSMSVEVKTAGPDDAASAADAKATEADAKQASVALSSRQESDLMNSSARHVWPEASGVSLMCDAKNHRIRAEADMKLLANRLQHLQVAEDRAKKKIAETKARTSEIVHLKQRNLEYQSSKQKLHTERELSISATRKAVTLTRQTTRRHVRESRAGVAQQRRDHAMRMKSKMAELNSFHEREMAGLVQKNKGLNAQALARRADAKAKRDELRAAEDRRRKEEYAKQIQLESTRAVEAERLIQEMTLHEHRLMERLKATQNAQTKAYEDLQTSLQL</sequence>
<feature type="compositionally biased region" description="Low complexity" evidence="2">
    <location>
        <begin position="79"/>
        <end position="90"/>
    </location>
</feature>
<gene>
    <name evidence="3" type="ORF">SO694_00010438</name>
</gene>
<comment type="caution">
    <text evidence="3">The sequence shown here is derived from an EMBL/GenBank/DDBJ whole genome shotgun (WGS) entry which is preliminary data.</text>
</comment>
<dbReference type="Proteomes" id="UP001363151">
    <property type="component" value="Unassembled WGS sequence"/>
</dbReference>
<feature type="compositionally biased region" description="Low complexity" evidence="2">
    <location>
        <begin position="11"/>
        <end position="24"/>
    </location>
</feature>
<proteinExistence type="predicted"/>
<dbReference type="EMBL" id="JBBJCI010000023">
    <property type="protein sequence ID" value="KAK7254694.1"/>
    <property type="molecule type" value="Genomic_DNA"/>
</dbReference>
<accession>A0ABR1GF54</accession>
<feature type="compositionally biased region" description="Low complexity" evidence="2">
    <location>
        <begin position="50"/>
        <end position="60"/>
    </location>
</feature>
<evidence type="ECO:0000256" key="2">
    <source>
        <dbReference type="SAM" id="MobiDB-lite"/>
    </source>
</evidence>
<name>A0ABR1GF54_AURAN</name>
<evidence type="ECO:0000313" key="3">
    <source>
        <dbReference type="EMBL" id="KAK7254694.1"/>
    </source>
</evidence>
<feature type="region of interest" description="Disordered" evidence="2">
    <location>
        <begin position="212"/>
        <end position="231"/>
    </location>
</feature>
<feature type="compositionally biased region" description="Basic and acidic residues" evidence="2">
    <location>
        <begin position="1"/>
        <end position="10"/>
    </location>
</feature>
<dbReference type="PANTHER" id="PTHR37473:SF1">
    <property type="entry name" value="EF-HAND DOMAIN-CONTAINING PROTEIN"/>
    <property type="match status" value="1"/>
</dbReference>
<protein>
    <submittedName>
        <fullName evidence="3">Uncharacterized protein</fullName>
    </submittedName>
</protein>
<feature type="region of interest" description="Disordered" evidence="2">
    <location>
        <begin position="1"/>
        <end position="92"/>
    </location>
</feature>
<keyword evidence="4" id="KW-1185">Reference proteome</keyword>
<evidence type="ECO:0000256" key="1">
    <source>
        <dbReference type="SAM" id="Coils"/>
    </source>
</evidence>